<reference evidence="1 2" key="1">
    <citation type="journal article" date="2019" name="Sci. Rep.">
        <title>Orb-weaving spider Araneus ventricosus genome elucidates the spidroin gene catalogue.</title>
        <authorList>
            <person name="Kono N."/>
            <person name="Nakamura H."/>
            <person name="Ohtoshi R."/>
            <person name="Moran D.A.P."/>
            <person name="Shinohara A."/>
            <person name="Yoshida Y."/>
            <person name="Fujiwara M."/>
            <person name="Mori M."/>
            <person name="Tomita M."/>
            <person name="Arakawa K."/>
        </authorList>
    </citation>
    <scope>NUCLEOTIDE SEQUENCE [LARGE SCALE GENOMIC DNA]</scope>
</reference>
<dbReference type="Proteomes" id="UP000499080">
    <property type="component" value="Unassembled WGS sequence"/>
</dbReference>
<accession>A0A4Y2I806</accession>
<protein>
    <submittedName>
        <fullName evidence="1">Uncharacterized protein</fullName>
    </submittedName>
</protein>
<dbReference type="EMBL" id="BGPR01002426">
    <property type="protein sequence ID" value="GBM73246.1"/>
    <property type="molecule type" value="Genomic_DNA"/>
</dbReference>
<dbReference type="AlphaFoldDB" id="A0A4Y2I806"/>
<evidence type="ECO:0000313" key="2">
    <source>
        <dbReference type="Proteomes" id="UP000499080"/>
    </source>
</evidence>
<gene>
    <name evidence="1" type="ORF">AVEN_94689_1</name>
</gene>
<evidence type="ECO:0000313" key="1">
    <source>
        <dbReference type="EMBL" id="GBM73246.1"/>
    </source>
</evidence>
<sequence length="150" mass="17792">MITQAWQLEKEATIPKSFHKIVQKRREDDSQQTENFLRLSMASKGVKKFRKRAFSSGWTLKTNIQVFKSLMMKLYKPLIPHRTLMILPMRTRTLRIICNTEGFKALTTALKYLEQRSDVTPIDILLLKNWCDRAATDKFWTFATKYNRLF</sequence>
<name>A0A4Y2I806_ARAVE</name>
<organism evidence="1 2">
    <name type="scientific">Araneus ventricosus</name>
    <name type="common">Orbweaver spider</name>
    <name type="synonym">Epeira ventricosa</name>
    <dbReference type="NCBI Taxonomy" id="182803"/>
    <lineage>
        <taxon>Eukaryota</taxon>
        <taxon>Metazoa</taxon>
        <taxon>Ecdysozoa</taxon>
        <taxon>Arthropoda</taxon>
        <taxon>Chelicerata</taxon>
        <taxon>Arachnida</taxon>
        <taxon>Araneae</taxon>
        <taxon>Araneomorphae</taxon>
        <taxon>Entelegynae</taxon>
        <taxon>Araneoidea</taxon>
        <taxon>Araneidae</taxon>
        <taxon>Araneus</taxon>
    </lineage>
</organism>
<comment type="caution">
    <text evidence="1">The sequence shown here is derived from an EMBL/GenBank/DDBJ whole genome shotgun (WGS) entry which is preliminary data.</text>
</comment>
<dbReference type="OrthoDB" id="8368170at2759"/>
<proteinExistence type="predicted"/>
<keyword evidence="2" id="KW-1185">Reference proteome</keyword>